<dbReference type="SMART" id="SM00347">
    <property type="entry name" value="HTH_MARR"/>
    <property type="match status" value="1"/>
</dbReference>
<sequence>MRPRKGRGDTGAVENKGFRGQHEQVDAVLRAADVLLRVAAKSVMEVEDVVTSPQLRVLVLIALRGPQNLGAVARELGVHASNATRTCERLVLAGLVSRREDPADRRFLQLDLTPEGRNLVETVIEHRRRAIAEVLQRVPPDARESVATAMAAFADADGGQGTQDGRFTLGPRN</sequence>
<comment type="caution">
    <text evidence="6">The sequence shown here is derived from an EMBL/GenBank/DDBJ whole genome shotgun (WGS) entry which is preliminary data.</text>
</comment>
<keyword evidence="1" id="KW-0805">Transcription regulation</keyword>
<evidence type="ECO:0000256" key="2">
    <source>
        <dbReference type="ARBA" id="ARBA00023125"/>
    </source>
</evidence>
<evidence type="ECO:0000259" key="5">
    <source>
        <dbReference type="PROSITE" id="PS50995"/>
    </source>
</evidence>
<evidence type="ECO:0000256" key="4">
    <source>
        <dbReference type="SAM" id="MobiDB-lite"/>
    </source>
</evidence>
<dbReference type="Proteomes" id="UP000030982">
    <property type="component" value="Unassembled WGS sequence"/>
</dbReference>
<keyword evidence="2" id="KW-0238">DNA-binding</keyword>
<reference evidence="6 7" key="1">
    <citation type="submission" date="2014-09" db="EMBL/GenBank/DDBJ databases">
        <title>Genome sequence of Sinomonas sp. MUSC 117.</title>
        <authorList>
            <person name="Lee L.-H."/>
        </authorList>
    </citation>
    <scope>NUCLEOTIDE SEQUENCE [LARGE SCALE GENOMIC DNA]</scope>
    <source>
        <strain evidence="6 7">MUSC 117</strain>
    </source>
</reference>
<dbReference type="InterPro" id="IPR039422">
    <property type="entry name" value="MarR/SlyA-like"/>
</dbReference>
<evidence type="ECO:0000313" key="6">
    <source>
        <dbReference type="EMBL" id="KHL04845.1"/>
    </source>
</evidence>
<keyword evidence="7" id="KW-1185">Reference proteome</keyword>
<dbReference type="PANTHER" id="PTHR33164">
    <property type="entry name" value="TRANSCRIPTIONAL REGULATOR, MARR FAMILY"/>
    <property type="match status" value="1"/>
</dbReference>
<dbReference type="SUPFAM" id="SSF46785">
    <property type="entry name" value="Winged helix' DNA-binding domain"/>
    <property type="match status" value="1"/>
</dbReference>
<organism evidence="6 7">
    <name type="scientific">Sinomonas humi</name>
    <dbReference type="NCBI Taxonomy" id="1338436"/>
    <lineage>
        <taxon>Bacteria</taxon>
        <taxon>Bacillati</taxon>
        <taxon>Actinomycetota</taxon>
        <taxon>Actinomycetes</taxon>
        <taxon>Micrococcales</taxon>
        <taxon>Micrococcaceae</taxon>
        <taxon>Sinomonas</taxon>
    </lineage>
</organism>
<evidence type="ECO:0000256" key="1">
    <source>
        <dbReference type="ARBA" id="ARBA00023015"/>
    </source>
</evidence>
<gene>
    <name evidence="6" type="ORF">LK10_03770</name>
</gene>
<dbReference type="GO" id="GO:0003700">
    <property type="term" value="F:DNA-binding transcription factor activity"/>
    <property type="evidence" value="ECO:0007669"/>
    <property type="project" value="InterPro"/>
</dbReference>
<dbReference type="PROSITE" id="PS01117">
    <property type="entry name" value="HTH_MARR_1"/>
    <property type="match status" value="1"/>
</dbReference>
<dbReference type="PANTHER" id="PTHR33164:SF94">
    <property type="entry name" value="TRANSCRIPTIONAL REGULATORY PROTEIN-RELATED"/>
    <property type="match status" value="1"/>
</dbReference>
<feature type="domain" description="HTH marR-type" evidence="5">
    <location>
        <begin position="22"/>
        <end position="155"/>
    </location>
</feature>
<evidence type="ECO:0000313" key="7">
    <source>
        <dbReference type="Proteomes" id="UP000030982"/>
    </source>
</evidence>
<name>A0A0B2AS66_9MICC</name>
<dbReference type="Gene3D" id="1.10.10.10">
    <property type="entry name" value="Winged helix-like DNA-binding domain superfamily/Winged helix DNA-binding domain"/>
    <property type="match status" value="1"/>
</dbReference>
<protein>
    <submittedName>
        <fullName evidence="6">MarR family transcriptional regulator</fullName>
    </submittedName>
</protein>
<evidence type="ECO:0000256" key="3">
    <source>
        <dbReference type="ARBA" id="ARBA00023163"/>
    </source>
</evidence>
<feature type="region of interest" description="Disordered" evidence="4">
    <location>
        <begin position="154"/>
        <end position="173"/>
    </location>
</feature>
<dbReference type="InterPro" id="IPR036390">
    <property type="entry name" value="WH_DNA-bd_sf"/>
</dbReference>
<dbReference type="GO" id="GO:0003677">
    <property type="term" value="F:DNA binding"/>
    <property type="evidence" value="ECO:0007669"/>
    <property type="project" value="UniProtKB-KW"/>
</dbReference>
<dbReference type="InterPro" id="IPR000835">
    <property type="entry name" value="HTH_MarR-typ"/>
</dbReference>
<dbReference type="InterPro" id="IPR036388">
    <property type="entry name" value="WH-like_DNA-bd_sf"/>
</dbReference>
<dbReference type="EMBL" id="JTDL01000039">
    <property type="protein sequence ID" value="KHL04845.1"/>
    <property type="molecule type" value="Genomic_DNA"/>
</dbReference>
<dbReference type="GO" id="GO:0006950">
    <property type="term" value="P:response to stress"/>
    <property type="evidence" value="ECO:0007669"/>
    <property type="project" value="TreeGrafter"/>
</dbReference>
<dbReference type="Pfam" id="PF01047">
    <property type="entry name" value="MarR"/>
    <property type="match status" value="1"/>
</dbReference>
<dbReference type="STRING" id="1338436.LK10_03770"/>
<accession>A0A0B2AS66</accession>
<dbReference type="AlphaFoldDB" id="A0A0B2AS66"/>
<dbReference type="InterPro" id="IPR023187">
    <property type="entry name" value="Tscrpt_reg_MarR-type_CS"/>
</dbReference>
<proteinExistence type="predicted"/>
<dbReference type="PROSITE" id="PS50995">
    <property type="entry name" value="HTH_MARR_2"/>
    <property type="match status" value="1"/>
</dbReference>
<keyword evidence="3" id="KW-0804">Transcription</keyword>